<dbReference type="GO" id="GO:0032993">
    <property type="term" value="C:protein-DNA complex"/>
    <property type="evidence" value="ECO:0007669"/>
    <property type="project" value="TreeGrafter"/>
</dbReference>
<feature type="domain" description="LysR substrate-binding" evidence="5">
    <location>
        <begin position="3"/>
        <end position="164"/>
    </location>
</feature>
<reference evidence="7" key="3">
    <citation type="submission" date="2020-07" db="EMBL/GenBank/DDBJ databases">
        <title>Draft genome sequence of Lactobacillus helveticus strain JCM 1062.</title>
        <authorList>
            <person name="Endo A."/>
            <person name="Maeno S."/>
            <person name="Kido Y."/>
        </authorList>
    </citation>
    <scope>NUCLEOTIDE SEQUENCE</scope>
    <source>
        <strain evidence="7">JCM 1062</strain>
    </source>
</reference>
<keyword evidence="4" id="KW-0804">Transcription</keyword>
<evidence type="ECO:0000256" key="1">
    <source>
        <dbReference type="ARBA" id="ARBA00009437"/>
    </source>
</evidence>
<keyword evidence="3" id="KW-0238">DNA-binding</keyword>
<dbReference type="Proteomes" id="UP000601587">
    <property type="component" value="Unassembled WGS sequence"/>
</dbReference>
<name>A0A0D5MIG5_LACHE</name>
<dbReference type="EMBL" id="WCHB01000024">
    <property type="protein sequence ID" value="NRO34697.1"/>
    <property type="molecule type" value="Genomic_DNA"/>
</dbReference>
<dbReference type="Proteomes" id="UP000630086">
    <property type="component" value="Unassembled WGS sequence"/>
</dbReference>
<dbReference type="KEGG" id="lhd:HUO_05525"/>
<dbReference type="Proteomes" id="UP000651333">
    <property type="component" value="Unassembled WGS sequence"/>
</dbReference>
<dbReference type="EMBL" id="WCGB01000002">
    <property type="protein sequence ID" value="NRN90671.1"/>
    <property type="molecule type" value="Genomic_DNA"/>
</dbReference>
<dbReference type="GO" id="GO:0003700">
    <property type="term" value="F:DNA-binding transcription factor activity"/>
    <property type="evidence" value="ECO:0007669"/>
    <property type="project" value="TreeGrafter"/>
</dbReference>
<evidence type="ECO:0000313" key="8">
    <source>
        <dbReference type="EMBL" id="NRN90671.1"/>
    </source>
</evidence>
<gene>
    <name evidence="6" type="ORF">ALV80_04650</name>
    <name evidence="9" type="ORF">IMAU30003_00936</name>
    <name evidence="8" type="ORF">IMAU50013_00196</name>
    <name evidence="7" type="ORF">LHEJCM1062_05880</name>
</gene>
<dbReference type="EMBL" id="CP012381">
    <property type="protein sequence ID" value="ALI52440.1"/>
    <property type="molecule type" value="Genomic_DNA"/>
</dbReference>
<dbReference type="GO" id="GO:0003677">
    <property type="term" value="F:DNA binding"/>
    <property type="evidence" value="ECO:0007669"/>
    <property type="project" value="UniProtKB-KW"/>
</dbReference>
<dbReference type="PANTHER" id="PTHR30346:SF0">
    <property type="entry name" value="HCA OPERON TRANSCRIPTIONAL ACTIVATOR HCAR"/>
    <property type="match status" value="1"/>
</dbReference>
<dbReference type="EMBL" id="BLYV01000126">
    <property type="protein sequence ID" value="GFP12716.1"/>
    <property type="molecule type" value="Genomic_DNA"/>
</dbReference>
<sequence length="201" mass="22798">MKKLRIAYFNQLGRRQLDRIVDQFKQKHSDVEIELIGMGHDEAFDKLAKNEVDLAISDLRDDQLDFKKEILGQEAVMAILQKGSYPSGVQMINKDDLADLTCFIVAKPEEEAAELHLFKDIYQIRSPFIASNSVEEAALLVASGSGYFLMNEATASLISNDTLQRLFLLSNGQQMWQKIAAFYTNEEAVIKDFILLAKKVY</sequence>
<keyword evidence="2" id="KW-0805">Transcription regulation</keyword>
<proteinExistence type="inferred from homology"/>
<evidence type="ECO:0000313" key="10">
    <source>
        <dbReference type="Proteomes" id="UP000063930"/>
    </source>
</evidence>
<dbReference type="SUPFAM" id="SSF53850">
    <property type="entry name" value="Periplasmic binding protein-like II"/>
    <property type="match status" value="1"/>
</dbReference>
<evidence type="ECO:0000313" key="6">
    <source>
        <dbReference type="EMBL" id="ALI52440.1"/>
    </source>
</evidence>
<dbReference type="RefSeq" id="WP_003628930.1">
    <property type="nucleotide sequence ID" value="NZ_AP023028.1"/>
</dbReference>
<evidence type="ECO:0000256" key="3">
    <source>
        <dbReference type="ARBA" id="ARBA00023125"/>
    </source>
</evidence>
<comment type="similarity">
    <text evidence="1">Belongs to the LysR transcriptional regulatory family.</text>
</comment>
<dbReference type="Gene3D" id="3.40.190.10">
    <property type="entry name" value="Periplasmic binding protein-like II"/>
    <property type="match status" value="2"/>
</dbReference>
<dbReference type="Proteomes" id="UP000063930">
    <property type="component" value="Chromosome"/>
</dbReference>
<evidence type="ECO:0000256" key="4">
    <source>
        <dbReference type="ARBA" id="ARBA00023163"/>
    </source>
</evidence>
<reference evidence="6 10" key="1">
    <citation type="submission" date="2015-08" db="EMBL/GenBank/DDBJ databases">
        <title>Complete genome sequence of Lactobacillus helveticus CAUH18, a probiotic strain originated from koumiss.</title>
        <authorList>
            <person name="Yang Y."/>
            <person name="Hao Y."/>
        </authorList>
    </citation>
    <scope>NUCLEOTIDE SEQUENCE [LARGE SCALE GENOMIC DNA]</scope>
    <source>
        <strain evidence="6 10">CAUH18</strain>
    </source>
</reference>
<dbReference type="PANTHER" id="PTHR30346">
    <property type="entry name" value="TRANSCRIPTIONAL DUAL REGULATOR HCAR-RELATED"/>
    <property type="match status" value="1"/>
</dbReference>
<evidence type="ECO:0000259" key="5">
    <source>
        <dbReference type="Pfam" id="PF03466"/>
    </source>
</evidence>
<accession>A0A0D5MIG5</accession>
<protein>
    <submittedName>
        <fullName evidence="6">Transcriptional regulator</fullName>
    </submittedName>
</protein>
<organism evidence="9 11">
    <name type="scientific">Lactobacillus helveticus</name>
    <name type="common">Lactobacillus suntoryeus</name>
    <dbReference type="NCBI Taxonomy" id="1587"/>
    <lineage>
        <taxon>Bacteria</taxon>
        <taxon>Bacillati</taxon>
        <taxon>Bacillota</taxon>
        <taxon>Bacilli</taxon>
        <taxon>Lactobacillales</taxon>
        <taxon>Lactobacillaceae</taxon>
        <taxon>Lactobacillus</taxon>
    </lineage>
</organism>
<evidence type="ECO:0000256" key="2">
    <source>
        <dbReference type="ARBA" id="ARBA00023015"/>
    </source>
</evidence>
<evidence type="ECO:0000313" key="7">
    <source>
        <dbReference type="EMBL" id="GFP12716.1"/>
    </source>
</evidence>
<evidence type="ECO:0000313" key="9">
    <source>
        <dbReference type="EMBL" id="NRO34697.1"/>
    </source>
</evidence>
<evidence type="ECO:0000313" key="11">
    <source>
        <dbReference type="Proteomes" id="UP000651333"/>
    </source>
</evidence>
<dbReference type="Pfam" id="PF03466">
    <property type="entry name" value="LysR_substrate"/>
    <property type="match status" value="1"/>
</dbReference>
<dbReference type="CDD" id="cd05466">
    <property type="entry name" value="PBP2_LTTR_substrate"/>
    <property type="match status" value="1"/>
</dbReference>
<dbReference type="AlphaFoldDB" id="A0A0D5MIG5"/>
<reference evidence="9" key="2">
    <citation type="submission" date="2019-09" db="EMBL/GenBank/DDBJ databases">
        <title>Comparative genomic analysis of Lactobacillus helveticus.</title>
        <authorList>
            <person name="Zhang H."/>
            <person name="Chen Y."/>
            <person name="Zhong Z."/>
        </authorList>
    </citation>
    <scope>NUCLEOTIDE SEQUENCE</scope>
    <source>
        <strain evidence="9">IMAU30003</strain>
        <strain evidence="8">IMAU50013</strain>
    </source>
</reference>
<dbReference type="InterPro" id="IPR005119">
    <property type="entry name" value="LysR_subst-bd"/>
</dbReference>